<evidence type="ECO:0000313" key="2">
    <source>
        <dbReference type="Proteomes" id="UP000270296"/>
    </source>
</evidence>
<sequence length="88" mass="9828">MGWISNNARVFECYSGVPRSVGLSFRACADMTRSPRPGIVFSSCKRINRESPTPRELTCTDRGTNLLSVIRQRCPVYRACGGGFPEKR</sequence>
<organism evidence="3">
    <name type="scientific">Soboliphyme baturini</name>
    <dbReference type="NCBI Taxonomy" id="241478"/>
    <lineage>
        <taxon>Eukaryota</taxon>
        <taxon>Metazoa</taxon>
        <taxon>Ecdysozoa</taxon>
        <taxon>Nematoda</taxon>
        <taxon>Enoplea</taxon>
        <taxon>Dorylaimia</taxon>
        <taxon>Dioctophymatida</taxon>
        <taxon>Dioctophymatoidea</taxon>
        <taxon>Soboliphymatidae</taxon>
        <taxon>Soboliphyme</taxon>
    </lineage>
</organism>
<proteinExistence type="predicted"/>
<reference evidence="3" key="1">
    <citation type="submission" date="2016-06" db="UniProtKB">
        <authorList>
            <consortium name="WormBaseParasite"/>
        </authorList>
    </citation>
    <scope>IDENTIFICATION</scope>
</reference>
<dbReference type="Proteomes" id="UP000270296">
    <property type="component" value="Unassembled WGS sequence"/>
</dbReference>
<name>A0A183J4N0_9BILA</name>
<dbReference type="WBParaSite" id="SBAD_0001120401-mRNA-1">
    <property type="protein sequence ID" value="SBAD_0001120401-mRNA-1"/>
    <property type="gene ID" value="SBAD_0001120401"/>
</dbReference>
<dbReference type="EMBL" id="UZAM01014630">
    <property type="protein sequence ID" value="VDP34928.1"/>
    <property type="molecule type" value="Genomic_DNA"/>
</dbReference>
<reference evidence="1 2" key="2">
    <citation type="submission" date="2018-11" db="EMBL/GenBank/DDBJ databases">
        <authorList>
            <consortium name="Pathogen Informatics"/>
        </authorList>
    </citation>
    <scope>NUCLEOTIDE SEQUENCE [LARGE SCALE GENOMIC DNA]</scope>
</reference>
<protein>
    <submittedName>
        <fullName evidence="3">SUEL-type lectin domain-containing protein</fullName>
    </submittedName>
</protein>
<evidence type="ECO:0000313" key="1">
    <source>
        <dbReference type="EMBL" id="VDP34928.1"/>
    </source>
</evidence>
<accession>A0A183J4N0</accession>
<keyword evidence="2" id="KW-1185">Reference proteome</keyword>
<dbReference type="AlphaFoldDB" id="A0A183J4N0"/>
<evidence type="ECO:0000313" key="3">
    <source>
        <dbReference type="WBParaSite" id="SBAD_0001120401-mRNA-1"/>
    </source>
</evidence>
<gene>
    <name evidence="1" type="ORF">SBAD_LOCUS10828</name>
</gene>